<feature type="compositionally biased region" description="Basic residues" evidence="3">
    <location>
        <begin position="1"/>
        <end position="12"/>
    </location>
</feature>
<evidence type="ECO:0000313" key="6">
    <source>
        <dbReference type="Proteomes" id="UP001501822"/>
    </source>
</evidence>
<name>A0ABN0W852_9ACTN</name>
<dbReference type="InterPro" id="IPR003439">
    <property type="entry name" value="ABC_transporter-like_ATP-bd"/>
</dbReference>
<dbReference type="RefSeq" id="WP_252809369.1">
    <property type="nucleotide sequence ID" value="NZ_BAAABM010000010.1"/>
</dbReference>
<dbReference type="InterPro" id="IPR003593">
    <property type="entry name" value="AAA+_ATPase"/>
</dbReference>
<feature type="domain" description="ABC transporter" evidence="4">
    <location>
        <begin position="36"/>
        <end position="241"/>
    </location>
</feature>
<keyword evidence="2" id="KW-0067">ATP-binding</keyword>
<dbReference type="InterPro" id="IPR027417">
    <property type="entry name" value="P-loop_NTPase"/>
</dbReference>
<dbReference type="Gene3D" id="3.40.50.300">
    <property type="entry name" value="P-loop containing nucleotide triphosphate hydrolases"/>
    <property type="match status" value="1"/>
</dbReference>
<evidence type="ECO:0000256" key="3">
    <source>
        <dbReference type="SAM" id="MobiDB-lite"/>
    </source>
</evidence>
<dbReference type="InterPro" id="IPR039421">
    <property type="entry name" value="Type_1_exporter"/>
</dbReference>
<keyword evidence="6" id="KW-1185">Reference proteome</keyword>
<keyword evidence="1" id="KW-0547">Nucleotide-binding</keyword>
<feature type="compositionally biased region" description="Low complexity" evidence="3">
    <location>
        <begin position="13"/>
        <end position="25"/>
    </location>
</feature>
<dbReference type="Proteomes" id="UP001501822">
    <property type="component" value="Unassembled WGS sequence"/>
</dbReference>
<evidence type="ECO:0000256" key="1">
    <source>
        <dbReference type="ARBA" id="ARBA00022741"/>
    </source>
</evidence>
<feature type="region of interest" description="Disordered" evidence="3">
    <location>
        <begin position="1"/>
        <end position="33"/>
    </location>
</feature>
<evidence type="ECO:0000313" key="5">
    <source>
        <dbReference type="EMBL" id="GAA0328505.1"/>
    </source>
</evidence>
<accession>A0ABN0W852</accession>
<dbReference type="PROSITE" id="PS50893">
    <property type="entry name" value="ABC_TRANSPORTER_2"/>
    <property type="match status" value="1"/>
</dbReference>
<evidence type="ECO:0000256" key="2">
    <source>
        <dbReference type="ARBA" id="ARBA00022840"/>
    </source>
</evidence>
<gene>
    <name evidence="5" type="ORF">GCM10010151_18010</name>
</gene>
<dbReference type="SMART" id="SM00382">
    <property type="entry name" value="AAA"/>
    <property type="match status" value="1"/>
</dbReference>
<dbReference type="PANTHER" id="PTHR43394">
    <property type="entry name" value="ATP-DEPENDENT PERMEASE MDL1, MITOCHONDRIAL"/>
    <property type="match status" value="1"/>
</dbReference>
<dbReference type="PANTHER" id="PTHR43394:SF1">
    <property type="entry name" value="ATP-BINDING CASSETTE SUB-FAMILY B MEMBER 10, MITOCHONDRIAL"/>
    <property type="match status" value="1"/>
</dbReference>
<organism evidence="5 6">
    <name type="scientific">Actinoallomurus spadix</name>
    <dbReference type="NCBI Taxonomy" id="79912"/>
    <lineage>
        <taxon>Bacteria</taxon>
        <taxon>Bacillati</taxon>
        <taxon>Actinomycetota</taxon>
        <taxon>Actinomycetes</taxon>
        <taxon>Streptosporangiales</taxon>
        <taxon>Thermomonosporaceae</taxon>
        <taxon>Actinoallomurus</taxon>
    </lineage>
</organism>
<protein>
    <recommendedName>
        <fullName evidence="4">ABC transporter domain-containing protein</fullName>
    </recommendedName>
</protein>
<reference evidence="5 6" key="1">
    <citation type="journal article" date="2019" name="Int. J. Syst. Evol. Microbiol.">
        <title>The Global Catalogue of Microorganisms (GCM) 10K type strain sequencing project: providing services to taxonomists for standard genome sequencing and annotation.</title>
        <authorList>
            <consortium name="The Broad Institute Genomics Platform"/>
            <consortium name="The Broad Institute Genome Sequencing Center for Infectious Disease"/>
            <person name="Wu L."/>
            <person name="Ma J."/>
        </authorList>
    </citation>
    <scope>NUCLEOTIDE SEQUENCE [LARGE SCALE GENOMIC DNA]</scope>
    <source>
        <strain evidence="5 6">JCM 3146</strain>
    </source>
</reference>
<sequence length="241" mass="25495">MDASPRSRRARRAPAAPDTPAAGRRSAPLPPPPYELRLADLRTRWPGGEVIGFGDADLLLPQGRRVALLGRSRVGASALAAVLLGFLDYQGIATLNDVQLRDLADEDVRGVIGLCAHDAHLFDTTIAENVRVARPDATDEDVARALRDAGVDLPPDSRVDDQSVVVGAGRRRVALARALLADLPILILDEPDTGPGDDGADAALAELIAAADGRTLLLIMHRAVLPGAAPILRHVDEVLEI</sequence>
<comment type="caution">
    <text evidence="5">The sequence shown here is derived from an EMBL/GenBank/DDBJ whole genome shotgun (WGS) entry which is preliminary data.</text>
</comment>
<evidence type="ECO:0000259" key="4">
    <source>
        <dbReference type="PROSITE" id="PS50893"/>
    </source>
</evidence>
<dbReference type="Pfam" id="PF00005">
    <property type="entry name" value="ABC_tran"/>
    <property type="match status" value="1"/>
</dbReference>
<dbReference type="SUPFAM" id="SSF52540">
    <property type="entry name" value="P-loop containing nucleoside triphosphate hydrolases"/>
    <property type="match status" value="1"/>
</dbReference>
<proteinExistence type="predicted"/>
<dbReference type="EMBL" id="BAAABM010000010">
    <property type="protein sequence ID" value="GAA0328505.1"/>
    <property type="molecule type" value="Genomic_DNA"/>
</dbReference>